<evidence type="ECO:0000259" key="14">
    <source>
        <dbReference type="PROSITE" id="PS50885"/>
    </source>
</evidence>
<keyword evidence="5" id="KW-0808">Transferase</keyword>
<keyword evidence="10 12" id="KW-0472">Membrane</keyword>
<dbReference type="Gene3D" id="1.10.287.130">
    <property type="match status" value="1"/>
</dbReference>
<dbReference type="SUPFAM" id="SSF158472">
    <property type="entry name" value="HAMP domain-like"/>
    <property type="match status" value="1"/>
</dbReference>
<dbReference type="PANTHER" id="PTHR45436:SF5">
    <property type="entry name" value="SENSOR HISTIDINE KINASE TRCS"/>
    <property type="match status" value="1"/>
</dbReference>
<protein>
    <recommendedName>
        <fullName evidence="3">histidine kinase</fullName>
        <ecNumber evidence="3">2.7.13.3</ecNumber>
    </recommendedName>
</protein>
<dbReference type="CDD" id="cd00082">
    <property type="entry name" value="HisKA"/>
    <property type="match status" value="1"/>
</dbReference>
<sequence length="493" mass="52609">MTTTRSRPQPAPAPDLEELDREQARGERRWAWRWRVPVHTLRGRATLAFTVVTSVLCAVLAVAVWVAVSQYLLVQRERATLVQTAANGAQVQRALGTEGLSVPQVLAQLPRETGSVSLYVDDGEWLTSSLSIGRDDLPDALAETVLSGTPARQRIAVQGETLMAVGIPLTNLDEAYFEIYPLEELDNTYRVLAAVLTLSVAGLVPLLLSVGWWVTGPALRPLNRIAAAAASIAEGDLSARIDSRGDPALAPIATSFNHTVAALEARVRTDARFAADVSHELRSPLTAMLGALDLVEAAADDLPPDGQEGVAVLRAEMHRFERLVADLLEISRADAGNADLVVEEVRLAALVQEALARRRLAGRDDAPVHVDADASDVVIDADKRRLERVLGNLMDNADKHGGGLTGVTVARGEDTVCVMVDDAGPGVPEEERARVFDRFARGAGSIRTRTEGAGLGLALVARHVHAMGGTVTVDQSPSGGARFTVVLPVEITP</sequence>
<keyword evidence="9" id="KW-0902">Two-component regulatory system</keyword>
<evidence type="ECO:0000256" key="9">
    <source>
        <dbReference type="ARBA" id="ARBA00023012"/>
    </source>
</evidence>
<dbReference type="InterPro" id="IPR036097">
    <property type="entry name" value="HisK_dim/P_sf"/>
</dbReference>
<dbReference type="Proteomes" id="UP001183222">
    <property type="component" value="Unassembled WGS sequence"/>
</dbReference>
<comment type="caution">
    <text evidence="15">The sequence shown here is derived from an EMBL/GenBank/DDBJ whole genome shotgun (WGS) entry which is preliminary data.</text>
</comment>
<dbReference type="SMART" id="SM00388">
    <property type="entry name" value="HisKA"/>
    <property type="match status" value="1"/>
</dbReference>
<dbReference type="CDD" id="cd00075">
    <property type="entry name" value="HATPase"/>
    <property type="match status" value="1"/>
</dbReference>
<feature type="transmembrane region" description="Helical" evidence="12">
    <location>
        <begin position="47"/>
        <end position="68"/>
    </location>
</feature>
<evidence type="ECO:0000256" key="4">
    <source>
        <dbReference type="ARBA" id="ARBA00022553"/>
    </source>
</evidence>
<comment type="catalytic activity">
    <reaction evidence="1">
        <text>ATP + protein L-histidine = ADP + protein N-phospho-L-histidine.</text>
        <dbReference type="EC" id="2.7.13.3"/>
    </reaction>
</comment>
<dbReference type="Gene3D" id="3.30.565.10">
    <property type="entry name" value="Histidine kinase-like ATPase, C-terminal domain"/>
    <property type="match status" value="1"/>
</dbReference>
<feature type="domain" description="Histidine kinase" evidence="13">
    <location>
        <begin position="276"/>
        <end position="491"/>
    </location>
</feature>
<dbReference type="PRINTS" id="PR00344">
    <property type="entry name" value="BCTRLSENSOR"/>
</dbReference>
<dbReference type="PROSITE" id="PS50885">
    <property type="entry name" value="HAMP"/>
    <property type="match status" value="1"/>
</dbReference>
<dbReference type="Pfam" id="PF02518">
    <property type="entry name" value="HATPase_c"/>
    <property type="match status" value="1"/>
</dbReference>
<proteinExistence type="predicted"/>
<dbReference type="InterPro" id="IPR003661">
    <property type="entry name" value="HisK_dim/P_dom"/>
</dbReference>
<evidence type="ECO:0000256" key="6">
    <source>
        <dbReference type="ARBA" id="ARBA00022692"/>
    </source>
</evidence>
<evidence type="ECO:0000256" key="1">
    <source>
        <dbReference type="ARBA" id="ARBA00000085"/>
    </source>
</evidence>
<dbReference type="InterPro" id="IPR004358">
    <property type="entry name" value="Sig_transdc_His_kin-like_C"/>
</dbReference>
<evidence type="ECO:0000256" key="5">
    <source>
        <dbReference type="ARBA" id="ARBA00022679"/>
    </source>
</evidence>
<comment type="subcellular location">
    <subcellularLocation>
        <location evidence="2">Cell membrane</location>
    </subcellularLocation>
</comment>
<evidence type="ECO:0000256" key="8">
    <source>
        <dbReference type="ARBA" id="ARBA00022989"/>
    </source>
</evidence>
<dbReference type="Pfam" id="PF00672">
    <property type="entry name" value="HAMP"/>
    <property type="match status" value="1"/>
</dbReference>
<dbReference type="GO" id="GO:0016301">
    <property type="term" value="F:kinase activity"/>
    <property type="evidence" value="ECO:0007669"/>
    <property type="project" value="UniProtKB-KW"/>
</dbReference>
<dbReference type="Gene3D" id="6.10.340.10">
    <property type="match status" value="1"/>
</dbReference>
<dbReference type="SMART" id="SM00304">
    <property type="entry name" value="HAMP"/>
    <property type="match status" value="1"/>
</dbReference>
<reference evidence="16" key="1">
    <citation type="submission" date="2023-07" db="EMBL/GenBank/DDBJ databases">
        <title>30 novel species of actinomycetes from the DSMZ collection.</title>
        <authorList>
            <person name="Nouioui I."/>
        </authorList>
    </citation>
    <scope>NUCLEOTIDE SEQUENCE [LARGE SCALE GENOMIC DNA]</scope>
    <source>
        <strain evidence="16">DSM 46792</strain>
    </source>
</reference>
<dbReference type="RefSeq" id="WP_311344286.1">
    <property type="nucleotide sequence ID" value="NZ_JAVREI010000002.1"/>
</dbReference>
<dbReference type="EMBL" id="JAVREI010000002">
    <property type="protein sequence ID" value="MDT0275464.1"/>
    <property type="molecule type" value="Genomic_DNA"/>
</dbReference>
<evidence type="ECO:0000256" key="2">
    <source>
        <dbReference type="ARBA" id="ARBA00004236"/>
    </source>
</evidence>
<dbReference type="Pfam" id="PF00512">
    <property type="entry name" value="HisKA"/>
    <property type="match status" value="1"/>
</dbReference>
<evidence type="ECO:0000256" key="10">
    <source>
        <dbReference type="ARBA" id="ARBA00023136"/>
    </source>
</evidence>
<keyword evidence="8 12" id="KW-1133">Transmembrane helix</keyword>
<name>A0ABU2K5J4_9ACTN</name>
<feature type="transmembrane region" description="Helical" evidence="12">
    <location>
        <begin position="191"/>
        <end position="214"/>
    </location>
</feature>
<dbReference type="PROSITE" id="PS50109">
    <property type="entry name" value="HIS_KIN"/>
    <property type="match status" value="1"/>
</dbReference>
<dbReference type="SMART" id="SM00387">
    <property type="entry name" value="HATPase_c"/>
    <property type="match status" value="1"/>
</dbReference>
<evidence type="ECO:0000256" key="3">
    <source>
        <dbReference type="ARBA" id="ARBA00012438"/>
    </source>
</evidence>
<gene>
    <name evidence="15" type="ORF">RM425_06065</name>
</gene>
<keyword evidence="16" id="KW-1185">Reference proteome</keyword>
<dbReference type="InterPro" id="IPR050428">
    <property type="entry name" value="TCS_sensor_his_kinase"/>
</dbReference>
<dbReference type="InterPro" id="IPR005467">
    <property type="entry name" value="His_kinase_dom"/>
</dbReference>
<accession>A0ABU2K5J4</accession>
<evidence type="ECO:0000259" key="13">
    <source>
        <dbReference type="PROSITE" id="PS50109"/>
    </source>
</evidence>
<dbReference type="EC" id="2.7.13.3" evidence="3"/>
<dbReference type="PANTHER" id="PTHR45436">
    <property type="entry name" value="SENSOR HISTIDINE KINASE YKOH"/>
    <property type="match status" value="1"/>
</dbReference>
<keyword evidence="7 15" id="KW-0418">Kinase</keyword>
<dbReference type="InterPro" id="IPR036890">
    <property type="entry name" value="HATPase_C_sf"/>
</dbReference>
<evidence type="ECO:0000256" key="11">
    <source>
        <dbReference type="SAM" id="MobiDB-lite"/>
    </source>
</evidence>
<keyword evidence="4" id="KW-0597">Phosphoprotein</keyword>
<organism evidence="15 16">
    <name type="scientific">Blastococcus goldschmidtiae</name>
    <dbReference type="NCBI Taxonomy" id="3075546"/>
    <lineage>
        <taxon>Bacteria</taxon>
        <taxon>Bacillati</taxon>
        <taxon>Actinomycetota</taxon>
        <taxon>Actinomycetes</taxon>
        <taxon>Geodermatophilales</taxon>
        <taxon>Geodermatophilaceae</taxon>
        <taxon>Blastococcus</taxon>
    </lineage>
</organism>
<evidence type="ECO:0000313" key="16">
    <source>
        <dbReference type="Proteomes" id="UP001183222"/>
    </source>
</evidence>
<keyword evidence="6 12" id="KW-0812">Transmembrane</keyword>
<feature type="region of interest" description="Disordered" evidence="11">
    <location>
        <begin position="1"/>
        <end position="21"/>
    </location>
</feature>
<evidence type="ECO:0000313" key="15">
    <source>
        <dbReference type="EMBL" id="MDT0275464.1"/>
    </source>
</evidence>
<dbReference type="SUPFAM" id="SSF47384">
    <property type="entry name" value="Homodimeric domain of signal transducing histidine kinase"/>
    <property type="match status" value="1"/>
</dbReference>
<evidence type="ECO:0000256" key="7">
    <source>
        <dbReference type="ARBA" id="ARBA00022777"/>
    </source>
</evidence>
<feature type="domain" description="HAMP" evidence="14">
    <location>
        <begin position="216"/>
        <end position="268"/>
    </location>
</feature>
<dbReference type="InterPro" id="IPR003594">
    <property type="entry name" value="HATPase_dom"/>
</dbReference>
<dbReference type="SUPFAM" id="SSF55874">
    <property type="entry name" value="ATPase domain of HSP90 chaperone/DNA topoisomerase II/histidine kinase"/>
    <property type="match status" value="1"/>
</dbReference>
<dbReference type="InterPro" id="IPR003660">
    <property type="entry name" value="HAMP_dom"/>
</dbReference>
<evidence type="ECO:0000256" key="12">
    <source>
        <dbReference type="SAM" id="Phobius"/>
    </source>
</evidence>